<sequence length="518" mass="57600">MGRRRVCEVVCKSVEGVAYRSGKKLVLEEVGGKHAVDRKGYLRCEVCTTCYLVNLPFPKGVLKCSECGNEWDAGSSVALRIKERRDVQTKKDLFERSKAGEGKASRSGKHVVGEHLNCSHFAKCSGCSIESKFTTTPALKSAQRFAMNKLKLETVPIVIGDIHGWRTTARLAVRKAGRKLAFGLYEKGTHNVVEIPKCVVHYPQVNIVLAAIKDAAEKMRVEPYDERTRSGMLRYVHLLVERTTGLVSVTLVWNASTVKQSNPGAGRVVKELWMRRQELKLHSIWLNLNVSSGNTVLAAEPNRWKLIRGERMLRETVLDATVFFLPSAFRQANLSAFERLLESLVKFVPDDSRVVEFCAGVGAIGLAIASRRRLRTLLCTELNKLSEDAFQQSWAKLPNDVADVTSFEVGTAAALRDRLLDCDIAIADPPRQGLDFQFLELLCAPGKPNPSRFIYVSCGQEAFQKDAERLLLGGWTAVHAEAHLFFPGSNHVEMLAVFDRVPSQNVGGYIPNRTAHSH</sequence>
<keyword evidence="2 4" id="KW-0808">Transferase</keyword>
<dbReference type="InterPro" id="IPR010280">
    <property type="entry name" value="U5_MeTrfase_fam"/>
</dbReference>
<dbReference type="Gene3D" id="2.40.50.1070">
    <property type="match status" value="1"/>
</dbReference>
<evidence type="ECO:0000256" key="3">
    <source>
        <dbReference type="ARBA" id="ARBA00022691"/>
    </source>
</evidence>
<dbReference type="PANTHER" id="PTHR47548:SF1">
    <property type="entry name" value="S-ADENOSYL-L-METHIONINE-DEPENDENT METHYLTRANSFERASES SUPERFAMILY PROTEIN"/>
    <property type="match status" value="1"/>
</dbReference>
<feature type="binding site" evidence="4">
    <location>
        <position position="428"/>
    </location>
    <ligand>
        <name>S-adenosyl-L-methionine</name>
        <dbReference type="ChEBI" id="CHEBI:59789"/>
    </ligand>
</feature>
<dbReference type="Gene3D" id="3.40.50.150">
    <property type="entry name" value="Vaccinia Virus protein VP39"/>
    <property type="match status" value="1"/>
</dbReference>
<dbReference type="PANTHER" id="PTHR47548">
    <property type="entry name" value="BNAA06G32370D PROTEIN"/>
    <property type="match status" value="1"/>
</dbReference>
<keyword evidence="3 4" id="KW-0949">S-adenosyl-L-methionine</keyword>
<dbReference type="GO" id="GO:0006396">
    <property type="term" value="P:RNA processing"/>
    <property type="evidence" value="ECO:0007669"/>
    <property type="project" value="InterPro"/>
</dbReference>
<accession>A0AAV8UNP1</accession>
<dbReference type="InterPro" id="IPR053304">
    <property type="entry name" value="RNA_M5U_MTase"/>
</dbReference>
<dbReference type="EMBL" id="JAMWBK010000006">
    <property type="protein sequence ID" value="KAJ8904155.1"/>
    <property type="molecule type" value="Genomic_DNA"/>
</dbReference>
<evidence type="ECO:0000256" key="1">
    <source>
        <dbReference type="ARBA" id="ARBA00022603"/>
    </source>
</evidence>
<evidence type="ECO:0000256" key="4">
    <source>
        <dbReference type="PROSITE-ProRule" id="PRU01024"/>
    </source>
</evidence>
<dbReference type="GO" id="GO:0032259">
    <property type="term" value="P:methylation"/>
    <property type="evidence" value="ECO:0007669"/>
    <property type="project" value="UniProtKB-KW"/>
</dbReference>
<evidence type="ECO:0000313" key="5">
    <source>
        <dbReference type="EMBL" id="KAJ8904155.1"/>
    </source>
</evidence>
<keyword evidence="1 4" id="KW-0489">Methyltransferase</keyword>
<evidence type="ECO:0000256" key="2">
    <source>
        <dbReference type="ARBA" id="ARBA00022679"/>
    </source>
</evidence>
<dbReference type="InterPro" id="IPR029063">
    <property type="entry name" value="SAM-dependent_MTases_sf"/>
</dbReference>
<feature type="active site" description="Nucleophile" evidence="4">
    <location>
        <position position="458"/>
    </location>
</feature>
<evidence type="ECO:0000313" key="6">
    <source>
        <dbReference type="Proteomes" id="UP001157974"/>
    </source>
</evidence>
<comment type="caution">
    <text evidence="4">Lacks conserved residue(s) required for the propagation of feature annotation.</text>
</comment>
<comment type="similarity">
    <text evidence="4">Belongs to the class I-like SAM-binding methyltransferase superfamily. RNA M5U methyltransferase family.</text>
</comment>
<proteinExistence type="inferred from homology"/>
<organism evidence="5 6">
    <name type="scientific">Rhodosorus marinus</name>
    <dbReference type="NCBI Taxonomy" id="101924"/>
    <lineage>
        <taxon>Eukaryota</taxon>
        <taxon>Rhodophyta</taxon>
        <taxon>Stylonematophyceae</taxon>
        <taxon>Stylonematales</taxon>
        <taxon>Stylonemataceae</taxon>
        <taxon>Rhodosorus</taxon>
    </lineage>
</organism>
<feature type="binding site" evidence="4">
    <location>
        <position position="331"/>
    </location>
    <ligand>
        <name>S-adenosyl-L-methionine</name>
        <dbReference type="ChEBI" id="CHEBI:59789"/>
    </ligand>
</feature>
<dbReference type="PROSITE" id="PS51687">
    <property type="entry name" value="SAM_MT_RNA_M5U"/>
    <property type="match status" value="1"/>
</dbReference>
<dbReference type="Proteomes" id="UP001157974">
    <property type="component" value="Unassembled WGS sequence"/>
</dbReference>
<dbReference type="AlphaFoldDB" id="A0AAV8UNP1"/>
<name>A0AAV8UNP1_9RHOD</name>
<reference evidence="5 6" key="1">
    <citation type="journal article" date="2023" name="Nat. Commun.">
        <title>Origin of minicircular mitochondrial genomes in red algae.</title>
        <authorList>
            <person name="Lee Y."/>
            <person name="Cho C.H."/>
            <person name="Lee Y.M."/>
            <person name="Park S.I."/>
            <person name="Yang J.H."/>
            <person name="West J.A."/>
            <person name="Bhattacharya D."/>
            <person name="Yoon H.S."/>
        </authorList>
    </citation>
    <scope>NUCLEOTIDE SEQUENCE [LARGE SCALE GENOMIC DNA]</scope>
    <source>
        <strain evidence="5 6">CCMP1338</strain>
        <tissue evidence="5">Whole cell</tissue>
    </source>
</reference>
<keyword evidence="6" id="KW-1185">Reference proteome</keyword>
<protein>
    <submittedName>
        <fullName evidence="5">Uncharacterized protein</fullName>
    </submittedName>
</protein>
<gene>
    <name evidence="5" type="ORF">NDN08_000682</name>
</gene>
<comment type="caution">
    <text evidence="5">The sequence shown here is derived from an EMBL/GenBank/DDBJ whole genome shotgun (WGS) entry which is preliminary data.</text>
</comment>
<dbReference type="GO" id="GO:0008173">
    <property type="term" value="F:RNA methyltransferase activity"/>
    <property type="evidence" value="ECO:0007669"/>
    <property type="project" value="InterPro"/>
</dbReference>
<feature type="binding site" evidence="4">
    <location>
        <position position="381"/>
    </location>
    <ligand>
        <name>S-adenosyl-L-methionine</name>
        <dbReference type="ChEBI" id="CHEBI:59789"/>
    </ligand>
</feature>
<dbReference type="SUPFAM" id="SSF53335">
    <property type="entry name" value="S-adenosyl-L-methionine-dependent methyltransferases"/>
    <property type="match status" value="1"/>
</dbReference>